<dbReference type="OrthoDB" id="10018191at2759"/>
<dbReference type="InterPro" id="IPR013087">
    <property type="entry name" value="Znf_C2H2_type"/>
</dbReference>
<evidence type="ECO:0000256" key="8">
    <source>
        <dbReference type="SAM" id="MobiDB-lite"/>
    </source>
</evidence>
<feature type="compositionally biased region" description="Polar residues" evidence="8">
    <location>
        <begin position="236"/>
        <end position="254"/>
    </location>
</feature>
<keyword evidence="3" id="KW-0677">Repeat</keyword>
<evidence type="ECO:0000313" key="10">
    <source>
        <dbReference type="EMBL" id="SCV67065.1"/>
    </source>
</evidence>
<keyword evidence="2" id="KW-0479">Metal-binding</keyword>
<name>A0A238F224_9BASI</name>
<evidence type="ECO:0000256" key="7">
    <source>
        <dbReference type="PROSITE-ProRule" id="PRU00042"/>
    </source>
</evidence>
<keyword evidence="11" id="KW-1185">Reference proteome</keyword>
<evidence type="ECO:0000256" key="1">
    <source>
        <dbReference type="ARBA" id="ARBA00004123"/>
    </source>
</evidence>
<evidence type="ECO:0000256" key="2">
    <source>
        <dbReference type="ARBA" id="ARBA00022723"/>
    </source>
</evidence>
<feature type="compositionally biased region" description="Polar residues" evidence="8">
    <location>
        <begin position="299"/>
        <end position="313"/>
    </location>
</feature>
<feature type="domain" description="C2H2-type" evidence="9">
    <location>
        <begin position="33"/>
        <end position="60"/>
    </location>
</feature>
<feature type="compositionally biased region" description="Low complexity" evidence="8">
    <location>
        <begin position="285"/>
        <end position="298"/>
    </location>
</feature>
<feature type="compositionally biased region" description="Basic and acidic residues" evidence="8">
    <location>
        <begin position="616"/>
        <end position="625"/>
    </location>
</feature>
<dbReference type="STRING" id="269621.A0A238F224"/>
<dbReference type="Proteomes" id="UP000198372">
    <property type="component" value="Unassembled WGS sequence"/>
</dbReference>
<evidence type="ECO:0000256" key="5">
    <source>
        <dbReference type="ARBA" id="ARBA00022833"/>
    </source>
</evidence>
<evidence type="ECO:0000259" key="9">
    <source>
        <dbReference type="PROSITE" id="PS50157"/>
    </source>
</evidence>
<dbReference type="InterPro" id="IPR051059">
    <property type="entry name" value="VerF-like"/>
</dbReference>
<keyword evidence="5" id="KW-0862">Zinc</keyword>
<dbReference type="GO" id="GO:0000981">
    <property type="term" value="F:DNA-binding transcription factor activity, RNA polymerase II-specific"/>
    <property type="evidence" value="ECO:0007669"/>
    <property type="project" value="InterPro"/>
</dbReference>
<keyword evidence="6" id="KW-0539">Nucleus</keyword>
<sequence>MFRCTGYGECSMVFTRSEHLARHVRKHTGERPFKCHCGRLFSRLDNVRQHATTVHADDAELNTQMMKELTALHNQLSASTAQRQVAMGMVVKEDSDAPPRKPKAPLDPNKPRPVRSTKVKAKKARESVAADFFSTDSAAEPLAESSLAVTADVGGSEGHHHDDPTHEPGQTDDGQGSANTEFRHPDMAQPSPPPPQAPPAAEPALQQRFMSGPYSSSTGSHYPPPAPYNSYAYEQHQGSASSFTGYGNPSSPQNGLVAHVALGSPPLRRRIAPPHHPVPPPPSIAANRYNAYNAPYTYPHQQVGSSTSAAPHQSSNPPSPPGLSSGSRSGVTLPSISNLLPSPFGSTRDASEDAQSSGFTGAEEQSNPSNQHAVEGPGGSARTGGTAQTGRGPPIMGSSNYSLSGLGHGPPYASDPPNSHNLAASITSSAQNQANAYEYPDSHSHVNFETIPYHDGSEPGVMQSAGYHAFGNGGHATLPSHHYLKHLQSQQIVPAGLPHHQPQPGSYHLAPSPHHGLTSYSAPGGGSNSFQDHAAGPMGSSDGHFYSAGTPRLYSPNSRESSERSSIGSWAPPPASVHQHHGYQGAAGMQMVDHHVQGMDAPRRSIGPGGPGGRLALEDEREWRRTGGSQAR</sequence>
<feature type="domain" description="C2H2-type" evidence="9">
    <location>
        <begin position="2"/>
        <end position="32"/>
    </location>
</feature>
<dbReference type="EMBL" id="FMSP01000001">
    <property type="protein sequence ID" value="SCV67065.1"/>
    <property type="molecule type" value="Genomic_DNA"/>
</dbReference>
<evidence type="ECO:0000256" key="4">
    <source>
        <dbReference type="ARBA" id="ARBA00022771"/>
    </source>
</evidence>
<dbReference type="InterPro" id="IPR036236">
    <property type="entry name" value="Znf_C2H2_sf"/>
</dbReference>
<dbReference type="GO" id="GO:0000785">
    <property type="term" value="C:chromatin"/>
    <property type="evidence" value="ECO:0007669"/>
    <property type="project" value="TreeGrafter"/>
</dbReference>
<keyword evidence="4 7" id="KW-0863">Zinc-finger</keyword>
<evidence type="ECO:0000256" key="3">
    <source>
        <dbReference type="ARBA" id="ARBA00022737"/>
    </source>
</evidence>
<dbReference type="PANTHER" id="PTHR40626:SF11">
    <property type="entry name" value="ZINC FINGER PROTEIN YPR022C"/>
    <property type="match status" value="1"/>
</dbReference>
<evidence type="ECO:0000256" key="6">
    <source>
        <dbReference type="ARBA" id="ARBA00023242"/>
    </source>
</evidence>
<feature type="region of interest" description="Disordered" evidence="8">
    <location>
        <begin position="498"/>
        <end position="583"/>
    </location>
</feature>
<dbReference type="SUPFAM" id="SSF57667">
    <property type="entry name" value="beta-beta-alpha zinc fingers"/>
    <property type="match status" value="1"/>
</dbReference>
<protein>
    <submittedName>
        <fullName evidence="10">BQ2448_5711 protein</fullName>
    </submittedName>
</protein>
<proteinExistence type="predicted"/>
<feature type="compositionally biased region" description="Pro residues" evidence="8">
    <location>
        <begin position="190"/>
        <end position="201"/>
    </location>
</feature>
<dbReference type="GO" id="GO:0008270">
    <property type="term" value="F:zinc ion binding"/>
    <property type="evidence" value="ECO:0007669"/>
    <property type="project" value="UniProtKB-KW"/>
</dbReference>
<dbReference type="GO" id="GO:0000978">
    <property type="term" value="F:RNA polymerase II cis-regulatory region sequence-specific DNA binding"/>
    <property type="evidence" value="ECO:0007669"/>
    <property type="project" value="InterPro"/>
</dbReference>
<feature type="region of interest" description="Disordered" evidence="8">
    <location>
        <begin position="92"/>
        <end position="127"/>
    </location>
</feature>
<dbReference type="FunFam" id="3.30.160.60:FF:002343">
    <property type="entry name" value="Zinc finger protein 33A"/>
    <property type="match status" value="1"/>
</dbReference>
<accession>A0A238F224</accession>
<feature type="region of interest" description="Disordered" evidence="8">
    <location>
        <begin position="152"/>
        <end position="423"/>
    </location>
</feature>
<comment type="subcellular location">
    <subcellularLocation>
        <location evidence="1">Nucleus</location>
    </subcellularLocation>
</comment>
<evidence type="ECO:0000313" key="11">
    <source>
        <dbReference type="Proteomes" id="UP000198372"/>
    </source>
</evidence>
<feature type="compositionally biased region" description="Basic and acidic residues" evidence="8">
    <location>
        <begin position="157"/>
        <end position="166"/>
    </location>
</feature>
<feature type="compositionally biased region" description="Polar residues" evidence="8">
    <location>
        <begin position="353"/>
        <end position="372"/>
    </location>
</feature>
<dbReference type="Gene3D" id="3.30.160.60">
    <property type="entry name" value="Classic Zinc Finger"/>
    <property type="match status" value="2"/>
</dbReference>
<dbReference type="PROSITE" id="PS50157">
    <property type="entry name" value="ZINC_FINGER_C2H2_2"/>
    <property type="match status" value="2"/>
</dbReference>
<feature type="compositionally biased region" description="Basic residues" evidence="8">
    <location>
        <begin position="112"/>
        <end position="123"/>
    </location>
</feature>
<reference evidence="11" key="1">
    <citation type="submission" date="2016-09" db="EMBL/GenBank/DDBJ databases">
        <authorList>
            <person name="Jeantristanb JTB J.-T."/>
            <person name="Ricardo R."/>
        </authorList>
    </citation>
    <scope>NUCLEOTIDE SEQUENCE [LARGE SCALE GENOMIC DNA]</scope>
</reference>
<feature type="compositionally biased region" description="Pro residues" evidence="8">
    <location>
        <begin position="274"/>
        <end position="283"/>
    </location>
</feature>
<dbReference type="PANTHER" id="PTHR40626">
    <property type="entry name" value="MIP31509P"/>
    <property type="match status" value="1"/>
</dbReference>
<organism evidence="10 11">
    <name type="scientific">Microbotryum intermedium</name>
    <dbReference type="NCBI Taxonomy" id="269621"/>
    <lineage>
        <taxon>Eukaryota</taxon>
        <taxon>Fungi</taxon>
        <taxon>Dikarya</taxon>
        <taxon>Basidiomycota</taxon>
        <taxon>Pucciniomycotina</taxon>
        <taxon>Microbotryomycetes</taxon>
        <taxon>Microbotryales</taxon>
        <taxon>Microbotryaceae</taxon>
        <taxon>Microbotryum</taxon>
    </lineage>
</organism>
<dbReference type="AlphaFoldDB" id="A0A238F224"/>
<feature type="compositionally biased region" description="Low complexity" evidence="8">
    <location>
        <begin position="383"/>
        <end position="392"/>
    </location>
</feature>
<gene>
    <name evidence="10" type="ORF">BQ2448_5711</name>
</gene>
<feature type="region of interest" description="Disordered" evidence="8">
    <location>
        <begin position="598"/>
        <end position="632"/>
    </location>
</feature>
<dbReference type="GO" id="GO:0005634">
    <property type="term" value="C:nucleus"/>
    <property type="evidence" value="ECO:0007669"/>
    <property type="project" value="UniProtKB-SubCell"/>
</dbReference>